<evidence type="ECO:0000313" key="3">
    <source>
        <dbReference type="Proteomes" id="UP000287651"/>
    </source>
</evidence>
<comment type="caution">
    <text evidence="2">The sequence shown here is derived from an EMBL/GenBank/DDBJ whole genome shotgun (WGS) entry which is preliminary data.</text>
</comment>
<protein>
    <submittedName>
        <fullName evidence="2">Uncharacterized protein</fullName>
    </submittedName>
</protein>
<dbReference type="AlphaFoldDB" id="A0A426XXE9"/>
<evidence type="ECO:0000313" key="2">
    <source>
        <dbReference type="EMBL" id="RRT44166.1"/>
    </source>
</evidence>
<organism evidence="2 3">
    <name type="scientific">Ensete ventricosum</name>
    <name type="common">Abyssinian banana</name>
    <name type="synonym">Musa ensete</name>
    <dbReference type="NCBI Taxonomy" id="4639"/>
    <lineage>
        <taxon>Eukaryota</taxon>
        <taxon>Viridiplantae</taxon>
        <taxon>Streptophyta</taxon>
        <taxon>Embryophyta</taxon>
        <taxon>Tracheophyta</taxon>
        <taxon>Spermatophyta</taxon>
        <taxon>Magnoliopsida</taxon>
        <taxon>Liliopsida</taxon>
        <taxon>Zingiberales</taxon>
        <taxon>Musaceae</taxon>
        <taxon>Ensete</taxon>
    </lineage>
</organism>
<dbReference type="EMBL" id="AMZH03016645">
    <property type="protein sequence ID" value="RRT44166.1"/>
    <property type="molecule type" value="Genomic_DNA"/>
</dbReference>
<gene>
    <name evidence="2" type="ORF">B296_00053525</name>
</gene>
<feature type="chain" id="PRO_5019071200" evidence="1">
    <location>
        <begin position="16"/>
        <end position="141"/>
    </location>
</feature>
<dbReference type="Proteomes" id="UP000287651">
    <property type="component" value="Unassembled WGS sequence"/>
</dbReference>
<sequence>MSLSWILIWPLKSMAYMVFPSPCCVPHSMRFAYFLGGVISPPRGVKTFLVESTSPLISLIMMAVRGHLHSFGLSSPVLGPSYLGHLKLPAFSRLCPIKSEWPPHLHSLPLALLLPLLLPRFLHLERRTVALAAPREVGPSL</sequence>
<keyword evidence="1" id="KW-0732">Signal</keyword>
<reference evidence="2 3" key="1">
    <citation type="journal article" date="2014" name="Agronomy (Basel)">
        <title>A Draft Genome Sequence for Ensete ventricosum, the Drought-Tolerant Tree Against Hunger.</title>
        <authorList>
            <person name="Harrison J."/>
            <person name="Moore K.A."/>
            <person name="Paszkiewicz K."/>
            <person name="Jones T."/>
            <person name="Grant M."/>
            <person name="Ambacheew D."/>
            <person name="Muzemil S."/>
            <person name="Studholme D.J."/>
        </authorList>
    </citation>
    <scope>NUCLEOTIDE SEQUENCE [LARGE SCALE GENOMIC DNA]</scope>
</reference>
<feature type="signal peptide" evidence="1">
    <location>
        <begin position="1"/>
        <end position="15"/>
    </location>
</feature>
<name>A0A426XXE9_ENSVE</name>
<accession>A0A426XXE9</accession>
<evidence type="ECO:0000256" key="1">
    <source>
        <dbReference type="SAM" id="SignalP"/>
    </source>
</evidence>
<proteinExistence type="predicted"/>